<feature type="region of interest" description="Disordered" evidence="1">
    <location>
        <begin position="105"/>
        <end position="132"/>
    </location>
</feature>
<reference evidence="3" key="1">
    <citation type="submission" date="2016-11" db="EMBL/GenBank/DDBJ databases">
        <authorList>
            <person name="Jaros S."/>
            <person name="Januszkiewicz K."/>
            <person name="Wedrychowicz H."/>
        </authorList>
    </citation>
    <scope>NUCLEOTIDE SEQUENCE [LARGE SCALE GENOMIC DNA]</scope>
    <source>
        <strain evidence="3">DSM 7057</strain>
    </source>
</reference>
<evidence type="ECO:0000313" key="2">
    <source>
        <dbReference type="EMBL" id="SFW27362.1"/>
    </source>
</evidence>
<gene>
    <name evidence="2" type="ORF">SAMN02910291_00651</name>
</gene>
<dbReference type="Proteomes" id="UP000182680">
    <property type="component" value="Unassembled WGS sequence"/>
</dbReference>
<dbReference type="AlphaFoldDB" id="A0AA94HR72"/>
<organism evidence="2 3">
    <name type="scientific">Desulfovibrio desulfuricans</name>
    <dbReference type="NCBI Taxonomy" id="876"/>
    <lineage>
        <taxon>Bacteria</taxon>
        <taxon>Pseudomonadati</taxon>
        <taxon>Thermodesulfobacteriota</taxon>
        <taxon>Desulfovibrionia</taxon>
        <taxon>Desulfovibrionales</taxon>
        <taxon>Desulfovibrionaceae</taxon>
        <taxon>Desulfovibrio</taxon>
    </lineage>
</organism>
<accession>A0AA94HR72</accession>
<sequence>MKYKESLSIIFMRDNGPRRSFRVRRGRFYAALVFFACLPVLSSVLGWHCWQLWQENAALRANVLRFESDYQGAQATAERLEHLEELLREEDVQGRDLVLRRLGGGEPAVEAPPADRDENGKSEALRGAEGPGHEDFPAIDLDYVKVGNVQVRALRGGKLRLALDLRNTDNQRLASGSVSGTLITADGAKHPLSFDPENVGDFRISRFKRTVIVVRLPGRLDLVNAQVILEVRNQDESVVYRNIFPVEH</sequence>
<dbReference type="RefSeq" id="WP_072311366.1">
    <property type="nucleotide sequence ID" value="NZ_FPIW01000007.1"/>
</dbReference>
<protein>
    <submittedName>
        <fullName evidence="2">Uncharacterized protein</fullName>
    </submittedName>
</protein>
<proteinExistence type="predicted"/>
<name>A0AA94HR72_DESDE</name>
<dbReference type="EMBL" id="FPIW01000007">
    <property type="protein sequence ID" value="SFW27362.1"/>
    <property type="molecule type" value="Genomic_DNA"/>
</dbReference>
<comment type="caution">
    <text evidence="2">The sequence shown here is derived from an EMBL/GenBank/DDBJ whole genome shotgun (WGS) entry which is preliminary data.</text>
</comment>
<evidence type="ECO:0000313" key="3">
    <source>
        <dbReference type="Proteomes" id="UP000182680"/>
    </source>
</evidence>
<feature type="compositionally biased region" description="Basic and acidic residues" evidence="1">
    <location>
        <begin position="113"/>
        <end position="132"/>
    </location>
</feature>
<evidence type="ECO:0000256" key="1">
    <source>
        <dbReference type="SAM" id="MobiDB-lite"/>
    </source>
</evidence>